<feature type="region of interest" description="Disordered" evidence="1">
    <location>
        <begin position="1"/>
        <end position="86"/>
    </location>
</feature>
<dbReference type="GO" id="GO:0005730">
    <property type="term" value="C:nucleolus"/>
    <property type="evidence" value="ECO:0007669"/>
    <property type="project" value="TreeGrafter"/>
</dbReference>
<dbReference type="InterPro" id="IPR013865">
    <property type="entry name" value="FAM32A"/>
</dbReference>
<proteinExistence type="predicted"/>
<feature type="compositionally biased region" description="Polar residues" evidence="1">
    <location>
        <begin position="42"/>
        <end position="53"/>
    </location>
</feature>
<feature type="compositionally biased region" description="Basic residues" evidence="1">
    <location>
        <begin position="23"/>
        <end position="32"/>
    </location>
</feature>
<dbReference type="PANTHER" id="PTHR13282:SF6">
    <property type="entry name" value="PROTEIN FAM32A"/>
    <property type="match status" value="1"/>
</dbReference>
<dbReference type="Proteomes" id="UP000275385">
    <property type="component" value="Unassembled WGS sequence"/>
</dbReference>
<reference evidence="2 3" key="1">
    <citation type="submission" date="2018-08" db="EMBL/GenBank/DDBJ databases">
        <title>Draft genome of the lignicolous fungus Coniochaeta pulveracea.</title>
        <authorList>
            <person name="Borstlap C.J."/>
            <person name="De Witt R.N."/>
            <person name="Botha A."/>
            <person name="Volschenk H."/>
        </authorList>
    </citation>
    <scope>NUCLEOTIDE SEQUENCE [LARGE SCALE GENOMIC DNA]</scope>
    <source>
        <strain evidence="2 3">CAB683</strain>
    </source>
</reference>
<accession>A0A420Y3L2</accession>
<dbReference type="AlphaFoldDB" id="A0A420Y3L2"/>
<evidence type="ECO:0008006" key="4">
    <source>
        <dbReference type="Google" id="ProtNLM"/>
    </source>
</evidence>
<comment type="caution">
    <text evidence="2">The sequence shown here is derived from an EMBL/GenBank/DDBJ whole genome shotgun (WGS) entry which is preliminary data.</text>
</comment>
<dbReference type="PANTHER" id="PTHR13282">
    <property type="entry name" value="PROTEIN FAM32A"/>
    <property type="match status" value="1"/>
</dbReference>
<gene>
    <name evidence="2" type="ORF">DL546_004030</name>
</gene>
<feature type="compositionally biased region" description="Basic and acidic residues" evidence="1">
    <location>
        <begin position="57"/>
        <end position="72"/>
    </location>
</feature>
<organism evidence="2 3">
    <name type="scientific">Coniochaeta pulveracea</name>
    <dbReference type="NCBI Taxonomy" id="177199"/>
    <lineage>
        <taxon>Eukaryota</taxon>
        <taxon>Fungi</taxon>
        <taxon>Dikarya</taxon>
        <taxon>Ascomycota</taxon>
        <taxon>Pezizomycotina</taxon>
        <taxon>Sordariomycetes</taxon>
        <taxon>Sordariomycetidae</taxon>
        <taxon>Coniochaetales</taxon>
        <taxon>Coniochaetaceae</taxon>
        <taxon>Coniochaeta</taxon>
    </lineage>
</organism>
<sequence>MPSDEYSSFGKGALKLKGVGGGKVKKHKKKEKKTSSDLERALSTSTGESSSQPLGVEKQRSKSPTERDRNDEDGAPVVSYKTEAERRFEEARKKKLLEMSKSADGRPELLKTHKERVEELNTYLSKLSEHHDMPKIGPG</sequence>
<dbReference type="OrthoDB" id="205403at2759"/>
<dbReference type="EMBL" id="QVQW01000056">
    <property type="protein sequence ID" value="RKU42459.1"/>
    <property type="molecule type" value="Genomic_DNA"/>
</dbReference>
<name>A0A420Y3L2_9PEZI</name>
<evidence type="ECO:0000313" key="3">
    <source>
        <dbReference type="Proteomes" id="UP000275385"/>
    </source>
</evidence>
<keyword evidence="3" id="KW-1185">Reference proteome</keyword>
<evidence type="ECO:0000313" key="2">
    <source>
        <dbReference type="EMBL" id="RKU42459.1"/>
    </source>
</evidence>
<evidence type="ECO:0000256" key="1">
    <source>
        <dbReference type="SAM" id="MobiDB-lite"/>
    </source>
</evidence>
<protein>
    <recommendedName>
        <fullName evidence="4">DUF1754-domain-containing protein</fullName>
    </recommendedName>
</protein>
<dbReference type="Pfam" id="PF08555">
    <property type="entry name" value="FAM32A"/>
    <property type="match status" value="1"/>
</dbReference>
<dbReference type="STRING" id="177199.A0A420Y3L2"/>